<evidence type="ECO:0000313" key="2">
    <source>
        <dbReference type="RefSeq" id="XP_027098130.1"/>
    </source>
</evidence>
<accession>A0A6P6V5Y7</accession>
<gene>
    <name evidence="2" type="primary">LOC113717579</name>
</gene>
<dbReference type="InterPro" id="IPR039349">
    <property type="entry name" value="PRIN2"/>
</dbReference>
<name>A0A6P6V5Y7_COFAR</name>
<keyword evidence="1" id="KW-1185">Reference proteome</keyword>
<reference evidence="2" key="2">
    <citation type="submission" date="2025-08" db="UniProtKB">
        <authorList>
            <consortium name="RefSeq"/>
        </authorList>
    </citation>
    <scope>IDENTIFICATION</scope>
    <source>
        <tissue evidence="2">Leaves</tissue>
    </source>
</reference>
<protein>
    <submittedName>
        <fullName evidence="2">Protein PLASTID REDOX INSENSITIVE 2, chloroplastic-like</fullName>
    </submittedName>
</protein>
<dbReference type="RefSeq" id="XP_027098130.1">
    <property type="nucleotide sequence ID" value="XM_027242329.2"/>
</dbReference>
<dbReference type="GeneID" id="113717579"/>
<dbReference type="Proteomes" id="UP001652660">
    <property type="component" value="Chromosome 11e"/>
</dbReference>
<sequence>MAQTTTILSLTATPKPIPAKHTVRSNLILRTLCTIPRTHPLLFCANAISAKPLRANPPQKYIYPDPNPEFAEAETKKFREELVKKLSKEKETYGGELDAVVNVCTDIFSEFLYSEYGGPGTLLVEPFTDMMVALKEKKLPGAPLAARTSLLWAQNFLDRDWEIWNSTPEK</sequence>
<reference evidence="1" key="1">
    <citation type="journal article" date="2025" name="Foods">
        <title>Unveiling the Microbial Signatures of Arabica Coffee Cherries: Insights into Ripeness Specific Diversity, Functional Traits, and Implications for Quality and Safety.</title>
        <authorList>
            <consortium name="RefSeq"/>
            <person name="Tenea G.N."/>
            <person name="Cifuentes V."/>
            <person name="Reyes P."/>
            <person name="Cevallos-Vallejos M."/>
        </authorList>
    </citation>
    <scope>NUCLEOTIDE SEQUENCE [LARGE SCALE GENOMIC DNA]</scope>
</reference>
<dbReference type="PANTHER" id="PTHR35987:SF3">
    <property type="entry name" value="PROTEIN PLASTID REDOX INSENSITIVE 2-LIKE ISOFORM X1"/>
    <property type="match status" value="1"/>
</dbReference>
<proteinExistence type="predicted"/>
<dbReference type="PANTHER" id="PTHR35987">
    <property type="entry name" value="PROTEIN PLASTID REDOX INSENSITIVE 2, CHLOROPLASTIC-RELATED"/>
    <property type="match status" value="1"/>
</dbReference>
<dbReference type="OrthoDB" id="1924990at2759"/>
<organism evidence="1 2">
    <name type="scientific">Coffea arabica</name>
    <name type="common">Arabian coffee</name>
    <dbReference type="NCBI Taxonomy" id="13443"/>
    <lineage>
        <taxon>Eukaryota</taxon>
        <taxon>Viridiplantae</taxon>
        <taxon>Streptophyta</taxon>
        <taxon>Embryophyta</taxon>
        <taxon>Tracheophyta</taxon>
        <taxon>Spermatophyta</taxon>
        <taxon>Magnoliopsida</taxon>
        <taxon>eudicotyledons</taxon>
        <taxon>Gunneridae</taxon>
        <taxon>Pentapetalae</taxon>
        <taxon>asterids</taxon>
        <taxon>lamiids</taxon>
        <taxon>Gentianales</taxon>
        <taxon>Rubiaceae</taxon>
        <taxon>Ixoroideae</taxon>
        <taxon>Gardenieae complex</taxon>
        <taxon>Bertiereae - Coffeeae clade</taxon>
        <taxon>Coffeeae</taxon>
        <taxon>Coffea</taxon>
    </lineage>
</organism>
<dbReference type="AlphaFoldDB" id="A0A6P6V5Y7"/>
<evidence type="ECO:0000313" key="1">
    <source>
        <dbReference type="Proteomes" id="UP001652660"/>
    </source>
</evidence>
<dbReference type="GO" id="GO:0010468">
    <property type="term" value="P:regulation of gene expression"/>
    <property type="evidence" value="ECO:0007669"/>
    <property type="project" value="InterPro"/>
</dbReference>